<protein>
    <submittedName>
        <fullName evidence="2">Uncharacterized protein</fullName>
    </submittedName>
</protein>
<reference evidence="2" key="1">
    <citation type="submission" date="2019-12" db="UniProtKB">
        <authorList>
            <consortium name="WormBaseParasite"/>
        </authorList>
    </citation>
    <scope>IDENTIFICATION</scope>
</reference>
<sequence>MVLRSRADREDVRWRCGGKTCRKEMSAKTGTWFQGCEQPIRTMLLFIRAWAEKWTTLAFCRGSFDMNDMAAVRLNAAMRHVAEEWLLKNPVPVGGPGLTGRLVFLCEFIWRRQLSWDEQPFEKILCAIAELYPPRYDGVKVLSDECAWRMEDYDGSQYLCSFLRNKKRSARESTSSVRESTVFFNFRAFCG</sequence>
<dbReference type="AlphaFoldDB" id="A0A5S6Q5E0"/>
<organism evidence="1 2">
    <name type="scientific">Trichuris muris</name>
    <name type="common">Mouse whipworm</name>
    <dbReference type="NCBI Taxonomy" id="70415"/>
    <lineage>
        <taxon>Eukaryota</taxon>
        <taxon>Metazoa</taxon>
        <taxon>Ecdysozoa</taxon>
        <taxon>Nematoda</taxon>
        <taxon>Enoplea</taxon>
        <taxon>Dorylaimia</taxon>
        <taxon>Trichinellida</taxon>
        <taxon>Trichuridae</taxon>
        <taxon>Trichuris</taxon>
    </lineage>
</organism>
<keyword evidence="1" id="KW-1185">Reference proteome</keyword>
<name>A0A5S6Q5E0_TRIMR</name>
<accession>A0A5S6Q5E0</accession>
<proteinExistence type="predicted"/>
<dbReference type="Proteomes" id="UP000046395">
    <property type="component" value="Unassembled WGS sequence"/>
</dbReference>
<evidence type="ECO:0000313" key="2">
    <source>
        <dbReference type="WBParaSite" id="TMUE_0000002445.1"/>
    </source>
</evidence>
<dbReference type="WBParaSite" id="TMUE_0000002445.1">
    <property type="protein sequence ID" value="TMUE_0000002445.1"/>
    <property type="gene ID" value="WBGene00298285"/>
</dbReference>
<evidence type="ECO:0000313" key="1">
    <source>
        <dbReference type="Proteomes" id="UP000046395"/>
    </source>
</evidence>